<protein>
    <recommendedName>
        <fullName evidence="3">PLD phosphodiesterase domain-containing protein</fullName>
    </recommendedName>
</protein>
<keyword evidence="1" id="KW-0175">Coiled coil</keyword>
<feature type="coiled-coil region" evidence="1">
    <location>
        <begin position="209"/>
        <end position="236"/>
    </location>
</feature>
<dbReference type="SUPFAM" id="SSF56024">
    <property type="entry name" value="Phospholipase D/nuclease"/>
    <property type="match status" value="2"/>
</dbReference>
<dbReference type="RefSeq" id="WP_068905354.1">
    <property type="nucleotide sequence ID" value="NZ_JBHUIF010000009.1"/>
</dbReference>
<name>A0A1C3E9M8_9GAMM</name>
<dbReference type="AlphaFoldDB" id="A0A1C3E9M8"/>
<feature type="domain" description="PLD phosphodiesterase" evidence="3">
    <location>
        <begin position="601"/>
        <end position="627"/>
    </location>
</feature>
<evidence type="ECO:0000256" key="2">
    <source>
        <dbReference type="SAM" id="SignalP"/>
    </source>
</evidence>
<dbReference type="GO" id="GO:0032049">
    <property type="term" value="P:cardiolipin biosynthetic process"/>
    <property type="evidence" value="ECO:0007669"/>
    <property type="project" value="UniProtKB-ARBA"/>
</dbReference>
<dbReference type="GO" id="GO:0030572">
    <property type="term" value="F:phosphatidyltransferase activity"/>
    <property type="evidence" value="ECO:0007669"/>
    <property type="project" value="UniProtKB-ARBA"/>
</dbReference>
<keyword evidence="5" id="KW-1185">Reference proteome</keyword>
<feature type="domain" description="PLD phosphodiesterase" evidence="3">
    <location>
        <begin position="305"/>
        <end position="332"/>
    </location>
</feature>
<proteinExistence type="predicted"/>
<comment type="caution">
    <text evidence="4">The sequence shown here is derived from an EMBL/GenBank/DDBJ whole genome shotgun (WGS) entry which is preliminary data.</text>
</comment>
<dbReference type="PROSITE" id="PS51257">
    <property type="entry name" value="PROKAR_LIPOPROTEIN"/>
    <property type="match status" value="1"/>
</dbReference>
<dbReference type="EMBL" id="LYBM01000059">
    <property type="protein sequence ID" value="ODA29924.1"/>
    <property type="molecule type" value="Genomic_DNA"/>
</dbReference>
<reference evidence="4 5" key="1">
    <citation type="submission" date="2016-05" db="EMBL/GenBank/DDBJ databases">
        <title>Genomic Taxonomy of the Vibrionaceae.</title>
        <authorList>
            <person name="Gomez-Gil B."/>
            <person name="Enciso-Ibarra J."/>
        </authorList>
    </citation>
    <scope>NUCLEOTIDE SEQUENCE [LARGE SCALE GENOMIC DNA]</scope>
    <source>
        <strain evidence="4 5">CAIM 1920</strain>
    </source>
</reference>
<evidence type="ECO:0000313" key="4">
    <source>
        <dbReference type="EMBL" id="ODA29924.1"/>
    </source>
</evidence>
<feature type="chain" id="PRO_5008672933" description="PLD phosphodiesterase domain-containing protein" evidence="2">
    <location>
        <begin position="22"/>
        <end position="744"/>
    </location>
</feature>
<keyword evidence="2" id="KW-0732">Signal</keyword>
<organism evidence="4 5">
    <name type="scientific">Veronia pacifica</name>
    <dbReference type="NCBI Taxonomy" id="1080227"/>
    <lineage>
        <taxon>Bacteria</taxon>
        <taxon>Pseudomonadati</taxon>
        <taxon>Pseudomonadota</taxon>
        <taxon>Gammaproteobacteria</taxon>
        <taxon>Vibrionales</taxon>
        <taxon>Vibrionaceae</taxon>
        <taxon>Veronia</taxon>
    </lineage>
</organism>
<dbReference type="Proteomes" id="UP000094936">
    <property type="component" value="Unassembled WGS sequence"/>
</dbReference>
<evidence type="ECO:0000313" key="5">
    <source>
        <dbReference type="Proteomes" id="UP000094936"/>
    </source>
</evidence>
<feature type="signal peptide" evidence="2">
    <location>
        <begin position="1"/>
        <end position="21"/>
    </location>
</feature>
<evidence type="ECO:0000259" key="3">
    <source>
        <dbReference type="PROSITE" id="PS50035"/>
    </source>
</evidence>
<sequence>MHQRYPLAIFYCLVLMVSACATSTNQGLTKLLESSSVALETKSGKLIRDNDEALLTKLNMIRSAKQTIDLAYYIYADDSSTAVLTEALIDAANRGVKVRLLLDYFINFRQFARLERLESLTRSSPGSIEIRLFNSPDKSIIQDAIYLTLGCGQAFQQTPESNRQLRCSTEKLALLNNLISSTQKTAYATTAASRLLLTGLYGRSVPLMQMALSSNLEQALNELRKYKDNDEQMTKGNIKEISRLSSIYFQAKFNTGLNRLINQLQLSALSLVYGDELEPYTSLLTHFLPVDIKRSARDILAWRHMTDFLHHKLLLVDSQQLQIGGRNLEDAYHTQPGAFNSKYSFIDTDVALTLIAPDAALQKTFDQLWSFELLTTRLKDIKAHSDPQALIAYQQAQAQCQTESCIQKEFRRQLTLNDETLTSKLDQHQQNMADRFRQDYLPQRQYFPLDDIPIDASAKIYYVENLPFTSAQPLERKFGSVNGREQESGKHIHALWLAAIKDVCANARAGKPQSIVFHNAYVMLPSNLLSTIARMLDGRLKCPDVELTIITNSMASTDLNLVNLLANHQLKALMEHSLTSKNNLGFRLRYLEHQPRAVGQSERSLHSKLMIFGNDLFVGSSNADVRSLMMDTNNGLFIQQAPMLIKAYQTWLTSLNERGIVAEPEFNVKKQSREALLARDNQFIDAVLVKYQTKRWLSDEQNDQLKARFIKLLDDAYQMSVEIIKGGRSGKDAETRFDVLFKTI</sequence>
<dbReference type="InterPro" id="IPR001736">
    <property type="entry name" value="PLipase_D/transphosphatidylase"/>
</dbReference>
<dbReference type="InterPro" id="IPR025202">
    <property type="entry name" value="PLD-like_dom"/>
</dbReference>
<dbReference type="PROSITE" id="PS50035">
    <property type="entry name" value="PLD"/>
    <property type="match status" value="2"/>
</dbReference>
<dbReference type="Gene3D" id="3.30.870.10">
    <property type="entry name" value="Endonuclease Chain A"/>
    <property type="match status" value="3"/>
</dbReference>
<evidence type="ECO:0000256" key="1">
    <source>
        <dbReference type="SAM" id="Coils"/>
    </source>
</evidence>
<accession>A0A1C3E9M8</accession>
<dbReference type="STRING" id="1080227.A8L45_21210"/>
<dbReference type="SMART" id="SM00155">
    <property type="entry name" value="PLDc"/>
    <property type="match status" value="2"/>
</dbReference>
<gene>
    <name evidence="4" type="ORF">A8L45_21210</name>
</gene>
<dbReference type="PANTHER" id="PTHR21248:SF12">
    <property type="entry name" value="CARDIOLIPIN SYNTHASE C"/>
    <property type="match status" value="1"/>
</dbReference>
<dbReference type="Pfam" id="PF13091">
    <property type="entry name" value="PLDc_2"/>
    <property type="match status" value="1"/>
</dbReference>
<dbReference type="PANTHER" id="PTHR21248">
    <property type="entry name" value="CARDIOLIPIN SYNTHASE"/>
    <property type="match status" value="1"/>
</dbReference>